<dbReference type="PROSITE" id="PS50096">
    <property type="entry name" value="IQ"/>
    <property type="match status" value="1"/>
</dbReference>
<reference evidence="2" key="1">
    <citation type="submission" date="2021-10" db="EMBL/GenBank/DDBJ databases">
        <title>Melipona bicolor Genome sequencing and assembly.</title>
        <authorList>
            <person name="Araujo N.S."/>
            <person name="Arias M.C."/>
        </authorList>
    </citation>
    <scope>NUCLEOTIDE SEQUENCE</scope>
    <source>
        <strain evidence="2">USP_2M_L1-L4_2017</strain>
        <tissue evidence="2">Whole body</tissue>
    </source>
</reference>
<evidence type="ECO:0000313" key="2">
    <source>
        <dbReference type="EMBL" id="KAK1133010.1"/>
    </source>
</evidence>
<gene>
    <name evidence="2" type="ORF">K0M31_014374</name>
</gene>
<dbReference type="Gene3D" id="1.20.5.190">
    <property type="match status" value="1"/>
</dbReference>
<feature type="coiled-coil region" evidence="1">
    <location>
        <begin position="27"/>
        <end position="61"/>
    </location>
</feature>
<keyword evidence="1" id="KW-0175">Coiled coil</keyword>
<name>A0AA40G959_9HYME</name>
<dbReference type="AlphaFoldDB" id="A0AA40G959"/>
<sequence length="84" mass="10271">MFIRKRRAAIVIQSHLRGVFAREVAAALREMRRVDEEMRKRERLEEERRLMEDKKALEESQRYNEIIVLILYDTTSLFQYMKLP</sequence>
<comment type="caution">
    <text evidence="2">The sequence shown here is derived from an EMBL/GenBank/DDBJ whole genome shotgun (WGS) entry which is preliminary data.</text>
</comment>
<dbReference type="Pfam" id="PF00612">
    <property type="entry name" value="IQ"/>
    <property type="match status" value="1"/>
</dbReference>
<proteinExistence type="predicted"/>
<dbReference type="EMBL" id="JAHYIQ010000004">
    <property type="protein sequence ID" value="KAK1133010.1"/>
    <property type="molecule type" value="Genomic_DNA"/>
</dbReference>
<evidence type="ECO:0000313" key="3">
    <source>
        <dbReference type="Proteomes" id="UP001177670"/>
    </source>
</evidence>
<keyword evidence="3" id="KW-1185">Reference proteome</keyword>
<protein>
    <submittedName>
        <fullName evidence="2">Uncharacterized protein</fullName>
    </submittedName>
</protein>
<dbReference type="InterPro" id="IPR000048">
    <property type="entry name" value="IQ_motif_EF-hand-BS"/>
</dbReference>
<evidence type="ECO:0000256" key="1">
    <source>
        <dbReference type="SAM" id="Coils"/>
    </source>
</evidence>
<accession>A0AA40G959</accession>
<organism evidence="2 3">
    <name type="scientific">Melipona bicolor</name>
    <dbReference type="NCBI Taxonomy" id="60889"/>
    <lineage>
        <taxon>Eukaryota</taxon>
        <taxon>Metazoa</taxon>
        <taxon>Ecdysozoa</taxon>
        <taxon>Arthropoda</taxon>
        <taxon>Hexapoda</taxon>
        <taxon>Insecta</taxon>
        <taxon>Pterygota</taxon>
        <taxon>Neoptera</taxon>
        <taxon>Endopterygota</taxon>
        <taxon>Hymenoptera</taxon>
        <taxon>Apocrita</taxon>
        <taxon>Aculeata</taxon>
        <taxon>Apoidea</taxon>
        <taxon>Anthophila</taxon>
        <taxon>Apidae</taxon>
        <taxon>Melipona</taxon>
    </lineage>
</organism>
<dbReference type="Proteomes" id="UP001177670">
    <property type="component" value="Unassembled WGS sequence"/>
</dbReference>